<dbReference type="AlphaFoldDB" id="A0A165C115"/>
<proteinExistence type="predicted"/>
<evidence type="ECO:0000313" key="1">
    <source>
        <dbReference type="EMBL" id="KZT50078.1"/>
    </source>
</evidence>
<accession>A0A165C115</accession>
<organism evidence="1 2">
    <name type="scientific">Calocera cornea HHB12733</name>
    <dbReference type="NCBI Taxonomy" id="1353952"/>
    <lineage>
        <taxon>Eukaryota</taxon>
        <taxon>Fungi</taxon>
        <taxon>Dikarya</taxon>
        <taxon>Basidiomycota</taxon>
        <taxon>Agaricomycotina</taxon>
        <taxon>Dacrymycetes</taxon>
        <taxon>Dacrymycetales</taxon>
        <taxon>Dacrymycetaceae</taxon>
        <taxon>Calocera</taxon>
    </lineage>
</organism>
<name>A0A165C115_9BASI</name>
<gene>
    <name evidence="1" type="ORF">CALCODRAFT_225606</name>
</gene>
<sequence>MQKVHAVRQRSCVSGARIIKHAGIQNGAPGQASSSAKSRPVFLLQPRSSTLCPSLTCTLMQYEGRGINAWSPSSIRIYAHPRFFPGSPGPLLYRLRRCLERDNNRAPSRSYHLRTTSSIEKWSAYYLTQTRSTHYSHILTYPPFPHSRDRIDSHMAG</sequence>
<keyword evidence="2" id="KW-1185">Reference proteome</keyword>
<dbReference type="EMBL" id="KV424244">
    <property type="protein sequence ID" value="KZT50078.1"/>
    <property type="molecule type" value="Genomic_DNA"/>
</dbReference>
<dbReference type="InParanoid" id="A0A165C115"/>
<protein>
    <submittedName>
        <fullName evidence="1">Uncharacterized protein</fullName>
    </submittedName>
</protein>
<reference evidence="1 2" key="1">
    <citation type="journal article" date="2016" name="Mol. Biol. Evol.">
        <title>Comparative Genomics of Early-Diverging Mushroom-Forming Fungi Provides Insights into the Origins of Lignocellulose Decay Capabilities.</title>
        <authorList>
            <person name="Nagy L.G."/>
            <person name="Riley R."/>
            <person name="Tritt A."/>
            <person name="Adam C."/>
            <person name="Daum C."/>
            <person name="Floudas D."/>
            <person name="Sun H."/>
            <person name="Yadav J.S."/>
            <person name="Pangilinan J."/>
            <person name="Larsson K.H."/>
            <person name="Matsuura K."/>
            <person name="Barry K."/>
            <person name="Labutti K."/>
            <person name="Kuo R."/>
            <person name="Ohm R.A."/>
            <person name="Bhattacharya S.S."/>
            <person name="Shirouzu T."/>
            <person name="Yoshinaga Y."/>
            <person name="Martin F.M."/>
            <person name="Grigoriev I.V."/>
            <person name="Hibbett D.S."/>
        </authorList>
    </citation>
    <scope>NUCLEOTIDE SEQUENCE [LARGE SCALE GENOMIC DNA]</scope>
    <source>
        <strain evidence="1 2">HHB12733</strain>
    </source>
</reference>
<dbReference type="Proteomes" id="UP000076842">
    <property type="component" value="Unassembled WGS sequence"/>
</dbReference>
<evidence type="ECO:0000313" key="2">
    <source>
        <dbReference type="Proteomes" id="UP000076842"/>
    </source>
</evidence>